<feature type="signal peptide" evidence="2">
    <location>
        <begin position="1"/>
        <end position="35"/>
    </location>
</feature>
<dbReference type="EMBL" id="CP001867">
    <property type="protein sequence ID" value="ADB74017.1"/>
    <property type="molecule type" value="Genomic_DNA"/>
</dbReference>
<dbReference type="InterPro" id="IPR038507">
    <property type="entry name" value="YcnI-like_sf"/>
</dbReference>
<dbReference type="eggNOG" id="COG4549">
    <property type="taxonomic scope" value="Bacteria"/>
</dbReference>
<dbReference type="InterPro" id="IPR012533">
    <property type="entry name" value="YcnI-copper_dom"/>
</dbReference>
<dbReference type="HOGENOM" id="CLU_087540_0_0_11"/>
<evidence type="ECO:0000256" key="2">
    <source>
        <dbReference type="SAM" id="SignalP"/>
    </source>
</evidence>
<reference evidence="5" key="2">
    <citation type="submission" date="2010-01" db="EMBL/GenBank/DDBJ databases">
        <title>The complete genome of Geodermatophilus obscurus DSM 43160.</title>
        <authorList>
            <consortium name="US DOE Joint Genome Institute (JGI-PGF)"/>
            <person name="Lucas S."/>
            <person name="Copeland A."/>
            <person name="Lapidus A."/>
            <person name="Glavina del Rio T."/>
            <person name="Dalin E."/>
            <person name="Tice H."/>
            <person name="Bruce D."/>
            <person name="Goodwin L."/>
            <person name="Pitluck S."/>
            <person name="Kyrpides N."/>
            <person name="Mavromatis K."/>
            <person name="Ivanova N."/>
            <person name="Munk A.C."/>
            <person name="Brettin T."/>
            <person name="Detter J.C."/>
            <person name="Han C."/>
            <person name="Larimer F."/>
            <person name="Land M."/>
            <person name="Hauser L."/>
            <person name="Markowitz V."/>
            <person name="Cheng J.-F."/>
            <person name="Hugenholtz P."/>
            <person name="Woyke T."/>
            <person name="Wu D."/>
            <person name="Jando M."/>
            <person name="Schneider S."/>
            <person name="Klenk H.-P."/>
            <person name="Eisen J.A."/>
        </authorList>
    </citation>
    <scope>NUCLEOTIDE SEQUENCE [LARGE SCALE GENOMIC DNA]</scope>
    <source>
        <strain evidence="5">ATCC 25078 / DSM 43160 / JCM 3152 / KCC A-0152 / KCTC 9177 / NBRC 13315 / NRRL B-3577 / G-20</strain>
    </source>
</reference>
<dbReference type="Gene3D" id="2.60.40.2230">
    <property type="entry name" value="Uncharacterised protein YcnI-like PF07987, DUF1775"/>
    <property type="match status" value="1"/>
</dbReference>
<dbReference type="KEGG" id="gob:Gobs_1276"/>
<reference evidence="4 5" key="1">
    <citation type="journal article" date="2010" name="Stand. Genomic Sci.">
        <title>Complete genome sequence of Geodermatophilus obscurus type strain (G-20).</title>
        <authorList>
            <person name="Ivanova N."/>
            <person name="Sikorski J."/>
            <person name="Jando M."/>
            <person name="Munk C."/>
            <person name="Lapidus A."/>
            <person name="Glavina Del Rio T."/>
            <person name="Copeland A."/>
            <person name="Tice H."/>
            <person name="Cheng J.-F."/>
            <person name="Lucas S."/>
            <person name="Chen F."/>
            <person name="Nolan M."/>
            <person name="Bruce D."/>
            <person name="Goodwin L."/>
            <person name="Pitluck S."/>
            <person name="Mavromatis K."/>
            <person name="Mikhailova N."/>
            <person name="Pati A."/>
            <person name="Chen A."/>
            <person name="Palaniappan K."/>
            <person name="Land M."/>
            <person name="Hauser L."/>
            <person name="Chang Y.-J."/>
            <person name="Jeffries C.D."/>
            <person name="Meincke L."/>
            <person name="Brettin T."/>
            <person name="Detter J.C."/>
            <person name="Detter J.C."/>
            <person name="Rohde M."/>
            <person name="Goeker M."/>
            <person name="Bristow J."/>
            <person name="Eisen J.A."/>
            <person name="Markowitz V."/>
            <person name="Hugenholtz P."/>
            <person name="Kyrpides N.C."/>
            <person name="Klenk H.-P."/>
        </authorList>
    </citation>
    <scope>NUCLEOTIDE SEQUENCE [LARGE SCALE GENOMIC DNA]</scope>
    <source>
        <strain evidence="5">ATCC 25078 / DSM 43160 / JCM 3152 / KCC A-0152 / KCTC 9177 / NBRC 13315 / NRRL B-3577 / G-20</strain>
    </source>
</reference>
<sequence>MSSSLPRPLARLGVIAVALLTALAAALAGAGAASAHVSVSSADAVAGGFGKLTFRVPNESDTASTVALRVSIPEESAMASLRVQPVPGWTVTTTSANLQSPLESHGEQVGSYVSVVEFRAADGAGIRPGEFQEFALSGGPFPDSDQLSFPAVQSYSDGTEAAWIEPTVAGQAEPERPAPVLTLTAPADVAHGAAATTAATDTAAANSTDHSEAGPGALALFVAILALLTGLAGVVLGWRAGRRTVSS</sequence>
<dbReference type="RefSeq" id="WP_012947458.1">
    <property type="nucleotide sequence ID" value="NC_013757.1"/>
</dbReference>
<organism evidence="4 5">
    <name type="scientific">Geodermatophilus obscurus (strain ATCC 25078 / DSM 43160 / JCM 3152 / CCUG 61914 / KCC A-0152 / KCTC 9177 / NBRC 13315 / NRRL B-3577 / G-20)</name>
    <dbReference type="NCBI Taxonomy" id="526225"/>
    <lineage>
        <taxon>Bacteria</taxon>
        <taxon>Bacillati</taxon>
        <taxon>Actinomycetota</taxon>
        <taxon>Actinomycetes</taxon>
        <taxon>Geodermatophilales</taxon>
        <taxon>Geodermatophilaceae</taxon>
        <taxon>Geodermatophilus</taxon>
    </lineage>
</organism>
<name>D2SB69_GEOOG</name>
<gene>
    <name evidence="4" type="ordered locus">Gobs_1276</name>
</gene>
<feature type="chain" id="PRO_5003035810" evidence="2">
    <location>
        <begin position="36"/>
        <end position="247"/>
    </location>
</feature>
<dbReference type="OrthoDB" id="9810871at2"/>
<accession>D2SB69</accession>
<keyword evidence="5" id="KW-1185">Reference proteome</keyword>
<dbReference type="CDD" id="cd08545">
    <property type="entry name" value="YcnI_like"/>
    <property type="match status" value="1"/>
</dbReference>
<dbReference type="Proteomes" id="UP000001382">
    <property type="component" value="Chromosome"/>
</dbReference>
<feature type="transmembrane region" description="Helical" evidence="1">
    <location>
        <begin position="217"/>
        <end position="238"/>
    </location>
</feature>
<evidence type="ECO:0000259" key="3">
    <source>
        <dbReference type="Pfam" id="PF07987"/>
    </source>
</evidence>
<keyword evidence="1" id="KW-0812">Transmembrane</keyword>
<proteinExistence type="predicted"/>
<keyword evidence="2" id="KW-0732">Signal</keyword>
<keyword evidence="1" id="KW-1133">Transmembrane helix</keyword>
<dbReference type="STRING" id="526225.Gobs_1276"/>
<dbReference type="AlphaFoldDB" id="D2SB69"/>
<evidence type="ECO:0000313" key="5">
    <source>
        <dbReference type="Proteomes" id="UP000001382"/>
    </source>
</evidence>
<dbReference type="Pfam" id="PF07987">
    <property type="entry name" value="DUF1775"/>
    <property type="match status" value="1"/>
</dbReference>
<evidence type="ECO:0000256" key="1">
    <source>
        <dbReference type="SAM" id="Phobius"/>
    </source>
</evidence>
<feature type="domain" description="YncI copper-binding" evidence="3">
    <location>
        <begin position="36"/>
        <end position="183"/>
    </location>
</feature>
<evidence type="ECO:0000313" key="4">
    <source>
        <dbReference type="EMBL" id="ADB74017.1"/>
    </source>
</evidence>
<keyword evidence="1" id="KW-0472">Membrane</keyword>
<protein>
    <submittedName>
        <fullName evidence="4">Nuclear export factor GLE1</fullName>
    </submittedName>
</protein>